<keyword evidence="5 8" id="KW-0175">Coiled coil</keyword>
<evidence type="ECO:0000259" key="10">
    <source>
        <dbReference type="Pfam" id="PF13411"/>
    </source>
</evidence>
<keyword evidence="1 8" id="KW-0963">Cytoplasm</keyword>
<keyword evidence="4 8" id="KW-0749">Sporulation</keyword>
<comment type="subcellular location">
    <subcellularLocation>
        <location evidence="8">Cytoplasm</location>
    </subcellularLocation>
    <text evidence="8">Localizes to cell poles and nucleoid.</text>
</comment>
<accession>A0ABS7ULQ1</accession>
<comment type="function">
    <text evidence="8">Required for the formation of axial filaments and for anchoring the origin regions at the cell poles in sporulating cells, thus ensuring proper chromosome segregation in the prespore. Binds in a dispersed manner throughout the chromosome but preferentially to sites clustered in the origin portion of the chromosome, causing condensation of the chromosome and its remodeling into an elongated, anchored structure.</text>
</comment>
<feature type="domain" description="HTH merR-type" evidence="10">
    <location>
        <begin position="2"/>
        <end position="55"/>
    </location>
</feature>
<feature type="region of interest" description="Disordered" evidence="9">
    <location>
        <begin position="143"/>
        <end position="163"/>
    </location>
</feature>
<feature type="coiled-coil region" evidence="8">
    <location>
        <begin position="84"/>
        <end position="137"/>
    </location>
</feature>
<protein>
    <recommendedName>
        <fullName evidence="8">Chromosome-anchoring protein RacA</fullName>
    </recommendedName>
</protein>
<sequence>MNAAAVAKLLGVSRRTVMRWVTQLDLQLDKNELGHYQFSDVDVDRLKQLQNETNQQLLKQDIQTENNSRKGVIKNNASLDANIIETLNERINELERTIRSKADDVVSYQLLQHRQETEELINRITTLEARVVELENAQPKREARKEKALVFDQAEPSATSKRSRRKNLISSIFSL</sequence>
<organism evidence="11 12">
    <name type="scientific">Metabacillus rhizolycopersici</name>
    <dbReference type="NCBI Taxonomy" id="2875709"/>
    <lineage>
        <taxon>Bacteria</taxon>
        <taxon>Bacillati</taxon>
        <taxon>Bacillota</taxon>
        <taxon>Bacilli</taxon>
        <taxon>Bacillales</taxon>
        <taxon>Bacillaceae</taxon>
        <taxon>Metabacillus</taxon>
    </lineage>
</organism>
<evidence type="ECO:0000256" key="4">
    <source>
        <dbReference type="ARBA" id="ARBA00022969"/>
    </source>
</evidence>
<keyword evidence="6 8" id="KW-0238">DNA-binding</keyword>
<comment type="similarity">
    <text evidence="8">Belongs to the RacA family.</text>
</comment>
<evidence type="ECO:0000256" key="6">
    <source>
        <dbReference type="ARBA" id="ARBA00023125"/>
    </source>
</evidence>
<dbReference type="EMBL" id="JAIQUM010000003">
    <property type="protein sequence ID" value="MBZ5749134.1"/>
    <property type="molecule type" value="Genomic_DNA"/>
</dbReference>
<evidence type="ECO:0000256" key="9">
    <source>
        <dbReference type="SAM" id="MobiDB-lite"/>
    </source>
</evidence>
<evidence type="ECO:0000256" key="2">
    <source>
        <dbReference type="ARBA" id="ARBA00022618"/>
    </source>
</evidence>
<keyword evidence="2 8" id="KW-0132">Cell division</keyword>
<evidence type="ECO:0000256" key="1">
    <source>
        <dbReference type="ARBA" id="ARBA00022490"/>
    </source>
</evidence>
<keyword evidence="3 8" id="KW-0159">Chromosome partition</keyword>
<dbReference type="InterPro" id="IPR023522">
    <property type="entry name" value="Chrosome_anchoring_RacA"/>
</dbReference>
<evidence type="ECO:0000313" key="12">
    <source>
        <dbReference type="Proteomes" id="UP001165287"/>
    </source>
</evidence>
<keyword evidence="12" id="KW-1185">Reference proteome</keyword>
<evidence type="ECO:0000256" key="8">
    <source>
        <dbReference type="HAMAP-Rule" id="MF_01170"/>
    </source>
</evidence>
<evidence type="ECO:0000313" key="11">
    <source>
        <dbReference type="EMBL" id="MBZ5749134.1"/>
    </source>
</evidence>
<gene>
    <name evidence="8" type="primary">racA</name>
    <name evidence="11" type="ORF">K9V48_02490</name>
</gene>
<feature type="DNA-binding region" description="H-T-H motif" evidence="8">
    <location>
        <begin position="3"/>
        <end position="23"/>
    </location>
</feature>
<dbReference type="Pfam" id="PF13411">
    <property type="entry name" value="MerR_1"/>
    <property type="match status" value="1"/>
</dbReference>
<proteinExistence type="inferred from homology"/>
<evidence type="ECO:0000256" key="5">
    <source>
        <dbReference type="ARBA" id="ARBA00023054"/>
    </source>
</evidence>
<name>A0ABS7ULQ1_9BACI</name>
<dbReference type="RefSeq" id="WP_224136620.1">
    <property type="nucleotide sequence ID" value="NZ_JAIQUM010000003.1"/>
</dbReference>
<dbReference type="InterPro" id="IPR009061">
    <property type="entry name" value="DNA-bd_dom_put_sf"/>
</dbReference>
<evidence type="ECO:0000256" key="7">
    <source>
        <dbReference type="ARBA" id="ARBA00023306"/>
    </source>
</evidence>
<reference evidence="11" key="1">
    <citation type="submission" date="2024-05" db="EMBL/GenBank/DDBJ databases">
        <title>Metabacillus sp. nov., isolated from the rhizosphere soil of tomato plants.</title>
        <authorList>
            <person name="Ma R."/>
        </authorList>
    </citation>
    <scope>NUCLEOTIDE SEQUENCE</scope>
    <source>
        <strain evidence="11">DBTR6</strain>
    </source>
</reference>
<dbReference type="Proteomes" id="UP001165287">
    <property type="component" value="Unassembled WGS sequence"/>
</dbReference>
<evidence type="ECO:0000256" key="3">
    <source>
        <dbReference type="ARBA" id="ARBA00022829"/>
    </source>
</evidence>
<keyword evidence="7 8" id="KW-0131">Cell cycle</keyword>
<dbReference type="SUPFAM" id="SSF46955">
    <property type="entry name" value="Putative DNA-binding domain"/>
    <property type="match status" value="1"/>
</dbReference>
<dbReference type="HAMAP" id="MF_01170">
    <property type="entry name" value="RacA"/>
    <property type="match status" value="1"/>
</dbReference>
<dbReference type="InterPro" id="IPR000551">
    <property type="entry name" value="MerR-type_HTH_dom"/>
</dbReference>
<comment type="caution">
    <text evidence="11">The sequence shown here is derived from an EMBL/GenBank/DDBJ whole genome shotgun (WGS) entry which is preliminary data.</text>
</comment>
<dbReference type="Gene3D" id="1.10.1660.10">
    <property type="match status" value="1"/>
</dbReference>